<protein>
    <submittedName>
        <fullName evidence="3">Uncharacterized protein</fullName>
    </submittedName>
</protein>
<name>A0AAV5SHQ8_9BILA</name>
<reference evidence="3" key="1">
    <citation type="submission" date="2023-10" db="EMBL/GenBank/DDBJ databases">
        <title>Genome assembly of Pristionchus species.</title>
        <authorList>
            <person name="Yoshida K."/>
            <person name="Sommer R.J."/>
        </authorList>
    </citation>
    <scope>NUCLEOTIDE SEQUENCE</scope>
    <source>
        <strain evidence="3">RS0144</strain>
    </source>
</reference>
<sequence>MNLFSFNYLLSLLLLPSSLATDTCYSCASPELEEHWEVTSFPLKPKDLVFTEDCSSSKNVQLKKPCNSGVCYEGIIPLNNKATYVRGCYSDFLNQATSYTRANVSPTPICNYGMMGKQTFQDDMPLGLVGTAPTVFQAATRWCVNAGKTDGCNKELTYSAELFDNPNFYFRGCTNPGILPAKTCVDCSHSGGEGDCSANTPTTCRGTYCAKYEGNLNGDAMVVRECVPTSPLGEDCAWIESNTDFVLFGITLSLPYKANHCYCIGEMCNANSSRVPYSFLISLILPLLLSRILHFGYSA</sequence>
<keyword evidence="1 2" id="KW-0732">Signal</keyword>
<feature type="signal peptide" evidence="2">
    <location>
        <begin position="1"/>
        <end position="20"/>
    </location>
</feature>
<feature type="chain" id="PRO_5043473100" evidence="2">
    <location>
        <begin position="21"/>
        <end position="299"/>
    </location>
</feature>
<evidence type="ECO:0000313" key="3">
    <source>
        <dbReference type="EMBL" id="GMS82415.1"/>
    </source>
</evidence>
<gene>
    <name evidence="3" type="ORF">PENTCL1PPCAC_4590</name>
</gene>
<keyword evidence="4" id="KW-1185">Reference proteome</keyword>
<dbReference type="PANTHER" id="PTHR33562">
    <property type="entry name" value="ATILLA, ISOFORM B-RELATED-RELATED"/>
    <property type="match status" value="1"/>
</dbReference>
<dbReference type="EMBL" id="BTSX01000002">
    <property type="protein sequence ID" value="GMS82415.1"/>
    <property type="molecule type" value="Genomic_DNA"/>
</dbReference>
<evidence type="ECO:0000256" key="1">
    <source>
        <dbReference type="ARBA" id="ARBA00022729"/>
    </source>
</evidence>
<dbReference type="InterPro" id="IPR050975">
    <property type="entry name" value="Sleep_regulator"/>
</dbReference>
<evidence type="ECO:0000256" key="2">
    <source>
        <dbReference type="SAM" id="SignalP"/>
    </source>
</evidence>
<proteinExistence type="predicted"/>
<organism evidence="3 4">
    <name type="scientific">Pristionchus entomophagus</name>
    <dbReference type="NCBI Taxonomy" id="358040"/>
    <lineage>
        <taxon>Eukaryota</taxon>
        <taxon>Metazoa</taxon>
        <taxon>Ecdysozoa</taxon>
        <taxon>Nematoda</taxon>
        <taxon>Chromadorea</taxon>
        <taxon>Rhabditida</taxon>
        <taxon>Rhabditina</taxon>
        <taxon>Diplogasteromorpha</taxon>
        <taxon>Diplogasteroidea</taxon>
        <taxon>Neodiplogasteridae</taxon>
        <taxon>Pristionchus</taxon>
    </lineage>
</organism>
<dbReference type="Proteomes" id="UP001432027">
    <property type="component" value="Unassembled WGS sequence"/>
</dbReference>
<evidence type="ECO:0000313" key="4">
    <source>
        <dbReference type="Proteomes" id="UP001432027"/>
    </source>
</evidence>
<dbReference type="AlphaFoldDB" id="A0AAV5SHQ8"/>
<comment type="caution">
    <text evidence="3">The sequence shown here is derived from an EMBL/GenBank/DDBJ whole genome shotgun (WGS) entry which is preliminary data.</text>
</comment>
<accession>A0AAV5SHQ8</accession>